<evidence type="ECO:0000313" key="2">
    <source>
        <dbReference type="EMBL" id="ABN70408.1"/>
    </source>
</evidence>
<dbReference type="InterPro" id="IPR020568">
    <property type="entry name" value="Ribosomal_Su5_D2-typ_SF"/>
</dbReference>
<dbReference type="GeneID" id="4906651"/>
<dbReference type="OrthoDB" id="374775at2157"/>
<accession>A3DP48</accession>
<dbReference type="KEGG" id="smr:Smar_1317"/>
<protein>
    <submittedName>
        <fullName evidence="2">Serine proteases-like protein</fullName>
    </submittedName>
</protein>
<dbReference type="InterPro" id="IPR014721">
    <property type="entry name" value="Ribsml_uS5_D2-typ_fold_subgr"/>
</dbReference>
<keyword evidence="1" id="KW-0812">Transmembrane</keyword>
<evidence type="ECO:0000256" key="1">
    <source>
        <dbReference type="SAM" id="Phobius"/>
    </source>
</evidence>
<gene>
    <name evidence="2" type="ordered locus">Smar_1317</name>
</gene>
<sequence length="596" mass="68454">MKIDKTIKIVAFMFLLLLVLSQTSIIAETTSEYLVSSVNTYLLAVTDSNVGVVVNVTLQAYFPGDGEVDIVEKNGVIGEDTLYSIYYSLRLASLVTGIDYKSYNYKIIFPEEIDLKGTSATLAFTLGFIGLFKNIKYSPKIGATGVVAPNLIVGNVSGIDAKYYAALRYGLDYVIGPPQFFRFSLRKYIYAIDVFNAYNYYSGDKILPSIQVMGKLCIKHLINAFNYSYINLKKSIDQYLQRHNINIYSINGSTYYFLANKYYSIGDFYTAASYMFRAYINIYTSILARKAISDPKIPTLLKEWIQHNLTKTKDIIENYETLLLNKYYNIWNFDVFLNAYIRYSQSKLYYYAGNNVTNPIQKTEYYVLSLARMQTVNHWLKLFINKSDPDFLANINDNYDRIIDYINISLTYLKSMNYIGNLTIKHFKSIVNSNQSNTRKILYLGYYFYTLNQNLSAIRGLFDLFISPKTIIDLNKTINGLGYLIASETGYLAPTMLTTIELVKDYLIEGEKTYDLGVLMSMNLAILVFELMITRQYMRLSSEKTIHTQIVSSHELRYDILPAIITLVIGSFLIGYLIGKIRNKPPTLENQVWFYT</sequence>
<proteinExistence type="predicted"/>
<dbReference type="SUPFAM" id="SSF54211">
    <property type="entry name" value="Ribosomal protein S5 domain 2-like"/>
    <property type="match status" value="1"/>
</dbReference>
<keyword evidence="1" id="KW-0472">Membrane</keyword>
<reference evidence="2 3" key="2">
    <citation type="journal article" date="2009" name="Stand. Genomic Sci.">
        <title>Complete genome sequence of Staphylothermus marinus Stetter and Fiala 1986 type strain F1.</title>
        <authorList>
            <person name="Anderson I.J."/>
            <person name="Sun H."/>
            <person name="Lapidus A."/>
            <person name="Copeland A."/>
            <person name="Glavina Del Rio T."/>
            <person name="Tice H."/>
            <person name="Dalin E."/>
            <person name="Lucas S."/>
            <person name="Barry K."/>
            <person name="Land M."/>
            <person name="Richardson P."/>
            <person name="Huber H."/>
            <person name="Kyrpides N.C."/>
        </authorList>
    </citation>
    <scope>NUCLEOTIDE SEQUENCE [LARGE SCALE GENOMIC DNA]</scope>
    <source>
        <strain evidence="3">ATCC 43588 / DSM 3639 / JCM 9404 / F1</strain>
    </source>
</reference>
<dbReference type="GO" id="GO:0008233">
    <property type="term" value="F:peptidase activity"/>
    <property type="evidence" value="ECO:0007669"/>
    <property type="project" value="UniProtKB-KW"/>
</dbReference>
<organism evidence="2 3">
    <name type="scientific">Staphylothermus marinus (strain ATCC 43588 / DSM 3639 / JCM 9404 / F1)</name>
    <dbReference type="NCBI Taxonomy" id="399550"/>
    <lineage>
        <taxon>Archaea</taxon>
        <taxon>Thermoproteota</taxon>
        <taxon>Thermoprotei</taxon>
        <taxon>Desulfurococcales</taxon>
        <taxon>Desulfurococcaceae</taxon>
        <taxon>Staphylothermus</taxon>
    </lineage>
</organism>
<dbReference type="RefSeq" id="WP_011839602.1">
    <property type="nucleotide sequence ID" value="NC_009033.1"/>
</dbReference>
<reference evidence="3" key="1">
    <citation type="journal article" date="2009" name="BMC Genomics">
        <title>The complete genome sequence of Staphylothermus marinus reveals differences in sulfur metabolism among heterotrophic Crenarchaeota.</title>
        <authorList>
            <person name="Anderson I.J."/>
            <person name="Dharmarajan L."/>
            <person name="Rodriguez J."/>
            <person name="Hooper S."/>
            <person name="Porat I."/>
            <person name="Ulrich L.E."/>
            <person name="Elkins J.G."/>
            <person name="Mavromatis K."/>
            <person name="Sun H."/>
            <person name="Land M."/>
            <person name="Lapidus A."/>
            <person name="Lucas S."/>
            <person name="Barry K."/>
            <person name="Huber H."/>
            <person name="Zhulin I.B."/>
            <person name="Whitman W.B."/>
            <person name="Mukhopadhyay B."/>
            <person name="Woese C."/>
            <person name="Bristow J."/>
            <person name="Kyrpides N."/>
        </authorList>
    </citation>
    <scope>NUCLEOTIDE SEQUENCE [LARGE SCALE GENOMIC DNA]</scope>
    <source>
        <strain evidence="3">ATCC 43588 / DSM 3639 / JCM 9404 / F1</strain>
    </source>
</reference>
<dbReference type="EMBL" id="CP000575">
    <property type="protein sequence ID" value="ABN70408.1"/>
    <property type="molecule type" value="Genomic_DNA"/>
</dbReference>
<keyword evidence="1" id="KW-1133">Transmembrane helix</keyword>
<keyword evidence="2" id="KW-0645">Protease</keyword>
<dbReference type="AlphaFoldDB" id="A3DP48"/>
<dbReference type="Gene3D" id="3.30.230.10">
    <property type="match status" value="1"/>
</dbReference>
<dbReference type="GO" id="GO:0006508">
    <property type="term" value="P:proteolysis"/>
    <property type="evidence" value="ECO:0007669"/>
    <property type="project" value="UniProtKB-KW"/>
</dbReference>
<dbReference type="STRING" id="399550.Smar_1317"/>
<evidence type="ECO:0000313" key="3">
    <source>
        <dbReference type="Proteomes" id="UP000000254"/>
    </source>
</evidence>
<keyword evidence="3" id="KW-1185">Reference proteome</keyword>
<dbReference type="Proteomes" id="UP000000254">
    <property type="component" value="Chromosome"/>
</dbReference>
<keyword evidence="2" id="KW-0378">Hydrolase</keyword>
<feature type="transmembrane region" description="Helical" evidence="1">
    <location>
        <begin position="558"/>
        <end position="578"/>
    </location>
</feature>
<name>A3DP48_STAMF</name>
<dbReference type="eggNOG" id="arCOG01937">
    <property type="taxonomic scope" value="Archaea"/>
</dbReference>
<dbReference type="HOGENOM" id="CLU_457604_0_0_2"/>